<dbReference type="PANTHER" id="PTHR40787:SF3">
    <property type="entry name" value="PROTEIN TRANSPORT PROTEIN SEC39"/>
    <property type="match status" value="1"/>
</dbReference>
<organism evidence="8 9">
    <name type="scientific">Phyllosticta citricarpa</name>
    <dbReference type="NCBI Taxonomy" id="55181"/>
    <lineage>
        <taxon>Eukaryota</taxon>
        <taxon>Fungi</taxon>
        <taxon>Dikarya</taxon>
        <taxon>Ascomycota</taxon>
        <taxon>Pezizomycotina</taxon>
        <taxon>Dothideomycetes</taxon>
        <taxon>Dothideomycetes incertae sedis</taxon>
        <taxon>Botryosphaeriales</taxon>
        <taxon>Phyllostictaceae</taxon>
        <taxon>Phyllosticta</taxon>
    </lineage>
</organism>
<dbReference type="PANTHER" id="PTHR40787">
    <property type="entry name" value="SECRETED PROTEIN"/>
    <property type="match status" value="1"/>
</dbReference>
<evidence type="ECO:0000256" key="6">
    <source>
        <dbReference type="SAM" id="Phobius"/>
    </source>
</evidence>
<feature type="transmembrane region" description="Helical" evidence="6">
    <location>
        <begin position="1107"/>
        <end position="1126"/>
    </location>
</feature>
<evidence type="ECO:0000259" key="7">
    <source>
        <dbReference type="Pfam" id="PF08314"/>
    </source>
</evidence>
<keyword evidence="9" id="KW-1185">Reference proteome</keyword>
<keyword evidence="2" id="KW-0813">Transport</keyword>
<feature type="region of interest" description="Disordered" evidence="5">
    <location>
        <begin position="885"/>
        <end position="922"/>
    </location>
</feature>
<feature type="transmembrane region" description="Helical" evidence="6">
    <location>
        <begin position="1132"/>
        <end position="1150"/>
    </location>
</feature>
<feature type="transmembrane region" description="Helical" evidence="6">
    <location>
        <begin position="1171"/>
        <end position="1192"/>
    </location>
</feature>
<proteinExistence type="predicted"/>
<feature type="region of interest" description="Disordered" evidence="5">
    <location>
        <begin position="718"/>
        <end position="741"/>
    </location>
</feature>
<dbReference type="Proteomes" id="UP001365128">
    <property type="component" value="Unassembled WGS sequence"/>
</dbReference>
<sequence length="1249" mass="137999">MDSLKQLSTAHCVLLATHLAAGSNIDALRTLSLDRSDAFSPEYLLRILLTFLPETAEPSTYSGFVLEVATQLYLEQRDKTAIDITPVTNLSNAQAIKRMRKLELLQLAHESCDSQDLDLVTLFVIHRAYRIDCQAGLLDMIPALVEPFLDRSDYLRTWFISTVLPLLRLDFEYYPGSGATASLEDFSKLQGSHGVNVLLSKCQATYEANALEVGNVSRDLKSVVGPWMFGSNQRKRRKLDGTRRKSVAGALRKDSSPQNSDQAQNDFYDWDHVFAWLVHTAPQHFDVVSNTIDRWDGPRDIDTGGYEAPEDKYLDDSSRMSLHVLYMQAAFASVYSAESESRETIEAAHGVLVRLAELLQFEPPPDLATSVEMLPRIDSHASVLRDSSPSIIQPDTLMNEDHPLTKPKVETFSLLQIFVYSAYLLADVGFPMPLSKVAKFRFHADEDDQITLLSKILRALVNGQGNDEERWRSVRNKLIWLWNWGMDAAEMYAMNGPGVLGKIGRYTFEKEILISLLSAAQFSLITEFYLGDSGRRDHLQNDDIEECVLGKAMEYYDNASNGNVTRGGMKKALDILTAFKPYFPDSPAFLAAESLFAATHDLSFYALTLQHGVPFRPVNIRISEDPISLIAKVLDQNPRSYTKLDDLINIGQNLVSARTLERSGPLLDESVMDMNEQKVLASRRVIGMAIEAALAEDDFETAYSFVVNRLNPSIDQLTRQNIPSRPSSSRAATSPSYRKEPEDDIAWRAAFHAGRHRSPNSSLASSHVTIAGSPALRRLEQRMELLSQALLLAPQPSLPEVLTAWRRCEEEMTALLAQENAEEVAFNDHADNRAPGAFPIQAAVIQPRREVGRGVSEESPMGLFDVARGAAAAFSRTAFPLRGPGAAGSAEGSARNSHDLTRTLSGAGSETGSIGGAGNGDDRVRKRDMVANAVTGGLASGIGWVLALFISPVHCASGCPAWAGGRCCGDLFPLPCCRPLSSIPPPTHRLVTRGTSLACFSSFSLKRLQRLVHSLNFLITGICFRPADFSPPNFTPWTSPHKFVSHIFSIVKMAREGFDVPPWIPSADVIQQALETSSKTIKGMLSGTIPCAGFVLLILADLCARMLCTAPGNTVWAGLVLIAATIHGERRFPVKLCFFLMVQIIVLKLLDYQTLASSPGNQTPENLPKIGFADAIIIWLYTVSGPIIFSWARFMRDTWMPVFTSILYLQLLSPWLEAAENFLDDPKKETMIAALVLSWEMTISILASW</sequence>
<evidence type="ECO:0000256" key="1">
    <source>
        <dbReference type="ARBA" id="ARBA00004240"/>
    </source>
</evidence>
<feature type="compositionally biased region" description="Polar residues" evidence="5">
    <location>
        <begin position="902"/>
        <end position="912"/>
    </location>
</feature>
<keyword evidence="3" id="KW-0256">Endoplasmic reticulum</keyword>
<evidence type="ECO:0000313" key="8">
    <source>
        <dbReference type="EMBL" id="KAK7547054.1"/>
    </source>
</evidence>
<protein>
    <submittedName>
        <fullName evidence="8">Secretory pathway protein Sec39-domain-containing protein</fullName>
    </submittedName>
</protein>
<keyword evidence="6" id="KW-0812">Transmembrane</keyword>
<reference evidence="8 9" key="1">
    <citation type="submission" date="2024-04" db="EMBL/GenBank/DDBJ databases">
        <title>Phyllosticta paracitricarpa is synonymous to the EU quarantine fungus P. citricarpa based on phylogenomic analyses.</title>
        <authorList>
            <consortium name="Lawrence Berkeley National Laboratory"/>
            <person name="Van Ingen-Buijs V.A."/>
            <person name="Van Westerhoven A.C."/>
            <person name="Haridas S."/>
            <person name="Skiadas P."/>
            <person name="Martin F."/>
            <person name="Groenewald J.Z."/>
            <person name="Crous P.W."/>
            <person name="Seidl M.F."/>
        </authorList>
    </citation>
    <scope>NUCLEOTIDE SEQUENCE [LARGE SCALE GENOMIC DNA]</scope>
    <source>
        <strain evidence="8 9">CBS 122670</strain>
    </source>
</reference>
<keyword evidence="6" id="KW-0472">Membrane</keyword>
<accession>A0ABR1MEB4</accession>
<evidence type="ECO:0000256" key="2">
    <source>
        <dbReference type="ARBA" id="ARBA00022448"/>
    </source>
</evidence>
<feature type="domain" description="Sec39" evidence="7">
    <location>
        <begin position="13"/>
        <end position="823"/>
    </location>
</feature>
<evidence type="ECO:0000256" key="3">
    <source>
        <dbReference type="ARBA" id="ARBA00022824"/>
    </source>
</evidence>
<comment type="caution">
    <text evidence="8">The sequence shown here is derived from an EMBL/GenBank/DDBJ whole genome shotgun (WGS) entry which is preliminary data.</text>
</comment>
<dbReference type="Pfam" id="PF08314">
    <property type="entry name" value="Sec39"/>
    <property type="match status" value="1"/>
</dbReference>
<evidence type="ECO:0000256" key="4">
    <source>
        <dbReference type="ARBA" id="ARBA00022927"/>
    </source>
</evidence>
<evidence type="ECO:0000313" key="9">
    <source>
        <dbReference type="Proteomes" id="UP001365128"/>
    </source>
</evidence>
<evidence type="ECO:0000256" key="5">
    <source>
        <dbReference type="SAM" id="MobiDB-lite"/>
    </source>
</evidence>
<feature type="compositionally biased region" description="Low complexity" evidence="5">
    <location>
        <begin position="885"/>
        <end position="894"/>
    </location>
</feature>
<feature type="compositionally biased region" description="Low complexity" evidence="5">
    <location>
        <begin position="723"/>
        <end position="736"/>
    </location>
</feature>
<dbReference type="EMBL" id="JBBPDW010000013">
    <property type="protein sequence ID" value="KAK7547054.1"/>
    <property type="molecule type" value="Genomic_DNA"/>
</dbReference>
<comment type="subcellular location">
    <subcellularLocation>
        <location evidence="1">Endoplasmic reticulum</location>
    </subcellularLocation>
</comment>
<keyword evidence="4" id="KW-0653">Protein transport</keyword>
<keyword evidence="6" id="KW-1133">Transmembrane helix</keyword>
<gene>
    <name evidence="8" type="ORF">IWX46DRAFT_580533</name>
</gene>
<feature type="region of interest" description="Disordered" evidence="5">
    <location>
        <begin position="234"/>
        <end position="262"/>
    </location>
</feature>
<name>A0ABR1MEB4_9PEZI</name>
<dbReference type="InterPro" id="IPR013244">
    <property type="entry name" value="Sec39_domain"/>
</dbReference>